<dbReference type="PROSITE" id="PS51770">
    <property type="entry name" value="HOTDOG_ACOT"/>
    <property type="match status" value="1"/>
</dbReference>
<feature type="domain" description="HotDog ACOT-type" evidence="4">
    <location>
        <begin position="8"/>
        <end position="120"/>
    </location>
</feature>
<dbReference type="Pfam" id="PF03061">
    <property type="entry name" value="4HBT"/>
    <property type="match status" value="1"/>
</dbReference>
<evidence type="ECO:0000313" key="6">
    <source>
        <dbReference type="Proteomes" id="UP001244297"/>
    </source>
</evidence>
<evidence type="ECO:0000259" key="4">
    <source>
        <dbReference type="PROSITE" id="PS51770"/>
    </source>
</evidence>
<sequence>MADEIPNVPGGPHLRTVAMPRDTNASGAIFGGWTVSQMDLAGGTFVAQRVQGRFVTVSIEAMRFLRPISVGDEVSVYCTLQEQGETSIAVKIETWVRDRSGTNPEKVTEGVFTYVALDEDGKPRSLDAAESE</sequence>
<dbReference type="SUPFAM" id="SSF54637">
    <property type="entry name" value="Thioesterase/thiol ester dehydrase-isomerase"/>
    <property type="match status" value="1"/>
</dbReference>
<comment type="caution">
    <text evidence="5">The sequence shown here is derived from an EMBL/GenBank/DDBJ whole genome shotgun (WGS) entry which is preliminary data.</text>
</comment>
<keyword evidence="2 3" id="KW-0378">Hydrolase</keyword>
<evidence type="ECO:0000256" key="1">
    <source>
        <dbReference type="ARBA" id="ARBA00010458"/>
    </source>
</evidence>
<accession>A0ABT8ATR5</accession>
<keyword evidence="6" id="KW-1185">Reference proteome</keyword>
<dbReference type="InterPro" id="IPR040170">
    <property type="entry name" value="Cytosol_ACT"/>
</dbReference>
<dbReference type="InterPro" id="IPR006683">
    <property type="entry name" value="Thioestr_dom"/>
</dbReference>
<dbReference type="EMBL" id="JAUFPT010000071">
    <property type="protein sequence ID" value="MDN3573322.1"/>
    <property type="molecule type" value="Genomic_DNA"/>
</dbReference>
<dbReference type="InterPro" id="IPR029069">
    <property type="entry name" value="HotDog_dom_sf"/>
</dbReference>
<dbReference type="Gene3D" id="3.10.129.10">
    <property type="entry name" value="Hotdog Thioesterase"/>
    <property type="match status" value="1"/>
</dbReference>
<dbReference type="PANTHER" id="PTHR11049">
    <property type="entry name" value="ACYL COENZYME A THIOESTER HYDROLASE"/>
    <property type="match status" value="1"/>
</dbReference>
<dbReference type="GO" id="GO:0047617">
    <property type="term" value="F:fatty acyl-CoA hydrolase activity"/>
    <property type="evidence" value="ECO:0007669"/>
    <property type="project" value="UniProtKB-EC"/>
</dbReference>
<reference evidence="6" key="1">
    <citation type="journal article" date="2019" name="Int. J. Syst. Evol. Microbiol.">
        <title>The Global Catalogue of Microorganisms (GCM) 10K type strain sequencing project: providing services to taxonomists for standard genome sequencing and annotation.</title>
        <authorList>
            <consortium name="The Broad Institute Genomics Platform"/>
            <consortium name="The Broad Institute Genome Sequencing Center for Infectious Disease"/>
            <person name="Wu L."/>
            <person name="Ma J."/>
        </authorList>
    </citation>
    <scope>NUCLEOTIDE SEQUENCE [LARGE SCALE GENOMIC DNA]</scope>
    <source>
        <strain evidence="6">CECT 7806</strain>
    </source>
</reference>
<dbReference type="EC" id="3.1.2.20" evidence="5"/>
<comment type="similarity">
    <text evidence="1">Belongs to the acyl coenzyme A hydrolase family.</text>
</comment>
<organism evidence="5 6">
    <name type="scientific">Methylobacterium longum</name>
    <dbReference type="NCBI Taxonomy" id="767694"/>
    <lineage>
        <taxon>Bacteria</taxon>
        <taxon>Pseudomonadati</taxon>
        <taxon>Pseudomonadota</taxon>
        <taxon>Alphaproteobacteria</taxon>
        <taxon>Hyphomicrobiales</taxon>
        <taxon>Methylobacteriaceae</taxon>
        <taxon>Methylobacterium</taxon>
    </lineage>
</organism>
<dbReference type="Proteomes" id="UP001244297">
    <property type="component" value="Unassembled WGS sequence"/>
</dbReference>
<dbReference type="RefSeq" id="WP_238293920.1">
    <property type="nucleotide sequence ID" value="NZ_BPQS01000086.1"/>
</dbReference>
<protein>
    <submittedName>
        <fullName evidence="5">Acyl-CoA thioesterase</fullName>
        <ecNumber evidence="5">3.1.2.20</ecNumber>
    </submittedName>
</protein>
<dbReference type="InterPro" id="IPR033120">
    <property type="entry name" value="HOTDOG_ACOT"/>
</dbReference>
<gene>
    <name evidence="5" type="ORF">QWZ18_22195</name>
</gene>
<evidence type="ECO:0000256" key="3">
    <source>
        <dbReference type="PROSITE-ProRule" id="PRU01106"/>
    </source>
</evidence>
<evidence type="ECO:0000256" key="2">
    <source>
        <dbReference type="ARBA" id="ARBA00022801"/>
    </source>
</evidence>
<dbReference type="PANTHER" id="PTHR11049:SF5">
    <property type="entry name" value="ACYL-COA THIOESTER HYDROLASE YCIA"/>
    <property type="match status" value="1"/>
</dbReference>
<proteinExistence type="inferred from homology"/>
<name>A0ABT8ATR5_9HYPH</name>
<dbReference type="CDD" id="cd03442">
    <property type="entry name" value="BFIT_BACH"/>
    <property type="match status" value="1"/>
</dbReference>
<evidence type="ECO:0000313" key="5">
    <source>
        <dbReference type="EMBL" id="MDN3573322.1"/>
    </source>
</evidence>